<feature type="compositionally biased region" description="Basic residues" evidence="1">
    <location>
        <begin position="327"/>
        <end position="338"/>
    </location>
</feature>
<feature type="compositionally biased region" description="Low complexity" evidence="1">
    <location>
        <begin position="470"/>
        <end position="512"/>
    </location>
</feature>
<dbReference type="InterPro" id="IPR011333">
    <property type="entry name" value="SKP1/BTB/POZ_sf"/>
</dbReference>
<dbReference type="Gene3D" id="3.30.710.10">
    <property type="entry name" value="Potassium Channel Kv1.1, Chain A"/>
    <property type="match status" value="1"/>
</dbReference>
<dbReference type="Pfam" id="PF00651">
    <property type="entry name" value="BTB"/>
    <property type="match status" value="1"/>
</dbReference>
<dbReference type="RefSeq" id="XP_029021202.1">
    <property type="nucleotide sequence ID" value="XM_029165369.3"/>
</dbReference>
<protein>
    <submittedName>
        <fullName evidence="4 5">Uncharacterized protein LOC114864507</fullName>
    </submittedName>
</protein>
<dbReference type="SUPFAM" id="SSF54695">
    <property type="entry name" value="POZ domain"/>
    <property type="match status" value="1"/>
</dbReference>
<dbReference type="PROSITE" id="PS50097">
    <property type="entry name" value="BTB"/>
    <property type="match status" value="1"/>
</dbReference>
<organism evidence="3 4">
    <name type="scientific">Betta splendens</name>
    <name type="common">Siamese fighting fish</name>
    <dbReference type="NCBI Taxonomy" id="158456"/>
    <lineage>
        <taxon>Eukaryota</taxon>
        <taxon>Metazoa</taxon>
        <taxon>Chordata</taxon>
        <taxon>Craniata</taxon>
        <taxon>Vertebrata</taxon>
        <taxon>Euteleostomi</taxon>
        <taxon>Actinopterygii</taxon>
        <taxon>Neopterygii</taxon>
        <taxon>Teleostei</taxon>
        <taxon>Neoteleostei</taxon>
        <taxon>Acanthomorphata</taxon>
        <taxon>Anabantaria</taxon>
        <taxon>Anabantiformes</taxon>
        <taxon>Anabantoidei</taxon>
        <taxon>Osphronemidae</taxon>
        <taxon>Betta</taxon>
    </lineage>
</organism>
<feature type="domain" description="BTB" evidence="2">
    <location>
        <begin position="27"/>
        <end position="92"/>
    </location>
</feature>
<evidence type="ECO:0000313" key="3">
    <source>
        <dbReference type="Proteomes" id="UP000515150"/>
    </source>
</evidence>
<keyword evidence="3" id="KW-1185">Reference proteome</keyword>
<feature type="region of interest" description="Disordered" evidence="1">
    <location>
        <begin position="636"/>
        <end position="745"/>
    </location>
</feature>
<feature type="compositionally biased region" description="Acidic residues" evidence="1">
    <location>
        <begin position="1019"/>
        <end position="1028"/>
    </location>
</feature>
<feature type="compositionally biased region" description="Polar residues" evidence="1">
    <location>
        <begin position="667"/>
        <end position="680"/>
    </location>
</feature>
<accession>A0A6P7NMQ0</accession>
<feature type="region of interest" description="Disordered" evidence="1">
    <location>
        <begin position="897"/>
        <end position="943"/>
    </location>
</feature>
<dbReference type="InterPro" id="IPR042915">
    <property type="entry name" value="BTBD18"/>
</dbReference>
<dbReference type="GeneID" id="114864507"/>
<feature type="compositionally biased region" description="Low complexity" evidence="1">
    <location>
        <begin position="255"/>
        <end position="267"/>
    </location>
</feature>
<evidence type="ECO:0000256" key="1">
    <source>
        <dbReference type="SAM" id="MobiDB-lite"/>
    </source>
</evidence>
<feature type="compositionally biased region" description="Gly residues" evidence="1">
    <location>
        <begin position="378"/>
        <end position="392"/>
    </location>
</feature>
<feature type="compositionally biased region" description="Gly residues" evidence="1">
    <location>
        <begin position="908"/>
        <end position="920"/>
    </location>
</feature>
<evidence type="ECO:0000313" key="4">
    <source>
        <dbReference type="RefSeq" id="XP_029021201.1"/>
    </source>
</evidence>
<dbReference type="PANTHER" id="PTHR47639:SF1">
    <property type="entry name" value="BTB_POZ DOMAIN-CONTAINING PROTEIN 18"/>
    <property type="match status" value="1"/>
</dbReference>
<feature type="region of interest" description="Disordered" evidence="1">
    <location>
        <begin position="562"/>
        <end position="602"/>
    </location>
</feature>
<feature type="compositionally biased region" description="Basic and acidic residues" evidence="1">
    <location>
        <begin position="284"/>
        <end position="293"/>
    </location>
</feature>
<dbReference type="KEGG" id="bspl:114864507"/>
<feature type="compositionally biased region" description="Polar residues" evidence="1">
    <location>
        <begin position="643"/>
        <end position="656"/>
    </location>
</feature>
<evidence type="ECO:0000259" key="2">
    <source>
        <dbReference type="PROSITE" id="PS50097"/>
    </source>
</evidence>
<feature type="region of interest" description="Disordered" evidence="1">
    <location>
        <begin position="963"/>
        <end position="1028"/>
    </location>
</feature>
<dbReference type="OrthoDB" id="8963596at2759"/>
<feature type="region of interest" description="Disordered" evidence="1">
    <location>
        <begin position="239"/>
        <end position="293"/>
    </location>
</feature>
<dbReference type="RefSeq" id="XP_029021201.1">
    <property type="nucleotide sequence ID" value="XM_029165368.3"/>
</dbReference>
<feature type="compositionally biased region" description="Basic residues" evidence="1">
    <location>
        <begin position="702"/>
        <end position="737"/>
    </location>
</feature>
<proteinExistence type="predicted"/>
<dbReference type="PANTHER" id="PTHR47639">
    <property type="entry name" value="BTB/POZ DOMAIN-CONTAINING PROTEIN 18"/>
    <property type="match status" value="1"/>
</dbReference>
<dbReference type="InterPro" id="IPR000210">
    <property type="entry name" value="BTB/POZ_dom"/>
</dbReference>
<dbReference type="AlphaFoldDB" id="A0A6P7NMQ0"/>
<gene>
    <name evidence="4 5" type="primary">LOC114864507</name>
</gene>
<dbReference type="GO" id="GO:0032968">
    <property type="term" value="P:positive regulation of transcription elongation by RNA polymerase II"/>
    <property type="evidence" value="ECO:0007669"/>
    <property type="project" value="InterPro"/>
</dbReference>
<feature type="region of interest" description="Disordered" evidence="1">
    <location>
        <begin position="321"/>
        <end position="354"/>
    </location>
</feature>
<feature type="region of interest" description="Disordered" evidence="1">
    <location>
        <begin position="425"/>
        <end position="521"/>
    </location>
</feature>
<evidence type="ECO:0000313" key="5">
    <source>
        <dbReference type="RefSeq" id="XP_029021202.1"/>
    </source>
</evidence>
<feature type="compositionally biased region" description="Polar residues" evidence="1">
    <location>
        <begin position="562"/>
        <end position="580"/>
    </location>
</feature>
<feature type="region of interest" description="Disordered" evidence="1">
    <location>
        <begin position="374"/>
        <end position="394"/>
    </location>
</feature>
<feature type="region of interest" description="Disordered" evidence="1">
    <location>
        <begin position="825"/>
        <end position="881"/>
    </location>
</feature>
<name>A0A6P7NMQ0_BETSP</name>
<sequence length="1028" mass="110431">MWCYHKPGFEARLLAELQRQQQCSQYCDTLLKADGVTVPVHSCVLSAVSPQVSFALSSMPVPPAGQRRLLEFGSFGADTLLHVVRLLYSGEMAGQCDREKQEAVSAAAMLGIHGLVEVTGRDPASRDGAGGGRRAEVGVQTEPRVPEESGAGQGIWRREARDGSILLWKEVLPEGQEDTGTQATQTEEPDISTALPIHPTASLSTIDASALHSLGQTDSHFVHSQVPYAPVSLVYRTDNSETAAPHPQPTASIESAGPPSYSSAPPSVNLLPNQMTLCSADPPGADRDVPAGEDWGGERLEQFQDNIPGFINYFLNPDKEEGSHCGRAGKRRRPRVRGGRSSAGESRPRERRRGRLTEIVEVQDVGVSRLQKLFLQKGGRGPPKPGQGGGAVGRRLCVKTRELLKRAKRGQQYSTEWDVSQSEKMLTFTERGQGRRVSKQSGGRHTEQQPKQSIPPAGSARKARVKPATSSLSSSSASNPSRRLFSSPRLRSPAAAGSPPAASPLHPSSLSPPAAPAQEGPPEHIDLLLEEVMMGLDILSSNNADPRAEPADQNSFKSLRSMCASSQSNLTQNKQDPSTEMESRPPGVRGPPPAGAAAGSREVLHVQQEEGELTDILDHFLQSFEHHICDCDAGDKPEAAGRSSASAGQPYSAQPHSRTRRTCRLQPATSSHTAALQQSVRAGEQSRRSMTDVTIARGGALPKRRGRPPGKARSSGRQRQRKRRGTRKHVSSPKKRKTTSESLRTGMYHEQDKQLQQRPVVRLERGDALLVKAKLSQEESPTHTEMGRKLYPIRNRLQTANVEGPSLHKPGDQGWKSNSNGLLCASSNGEVPAPQIQPERRREGQGDVSAAQPQDELEAARIRGQKRRAASEEAAGDEASVLKKVCAEQTETNVDDVVDVETVSASGAGDGLQRGGGAGNGPWSQTPLSETRDRSAEECDSDEIISVDGVTDLERKDDWVGVRCQSRAQAPPLESGRRASLGSTGGSEDEDINVIGGSSPLNAAANVSWAESPERGGGDEGDEDVDVV</sequence>
<dbReference type="Proteomes" id="UP000515150">
    <property type="component" value="Chromosome 10"/>
</dbReference>
<reference evidence="4 5" key="1">
    <citation type="submission" date="2025-04" db="UniProtKB">
        <authorList>
            <consortium name="RefSeq"/>
        </authorList>
    </citation>
    <scope>IDENTIFICATION</scope>
</reference>